<reference evidence="5" key="1">
    <citation type="journal article" date="2014" name="Front. Microbiol.">
        <title>High frequency of phylogenetically diverse reductive dehalogenase-homologous genes in deep subseafloor sedimentary metagenomes.</title>
        <authorList>
            <person name="Kawai M."/>
            <person name="Futagami T."/>
            <person name="Toyoda A."/>
            <person name="Takaki Y."/>
            <person name="Nishi S."/>
            <person name="Hori S."/>
            <person name="Arai W."/>
            <person name="Tsubouchi T."/>
            <person name="Morono Y."/>
            <person name="Uchiyama I."/>
            <person name="Ito T."/>
            <person name="Fujiyama A."/>
            <person name="Inagaki F."/>
            <person name="Takami H."/>
        </authorList>
    </citation>
    <scope>NUCLEOTIDE SEQUENCE</scope>
    <source>
        <strain evidence="5">Expedition CK06-06</strain>
    </source>
</reference>
<dbReference type="GO" id="GO:0008170">
    <property type="term" value="F:N-methyltransferase activity"/>
    <property type="evidence" value="ECO:0007669"/>
    <property type="project" value="InterPro"/>
</dbReference>
<dbReference type="InterPro" id="IPR002941">
    <property type="entry name" value="DNA_methylase_N4/N6"/>
</dbReference>
<comment type="caution">
    <text evidence="5">The sequence shown here is derived from an EMBL/GenBank/DDBJ whole genome shotgun (WGS) entry which is preliminary data.</text>
</comment>
<dbReference type="SUPFAM" id="SSF53335">
    <property type="entry name" value="S-adenosyl-L-methionine-dependent methyltransferases"/>
    <property type="match status" value="1"/>
</dbReference>
<dbReference type="Pfam" id="PF01555">
    <property type="entry name" value="N6_N4_Mtase"/>
    <property type="match status" value="1"/>
</dbReference>
<dbReference type="GO" id="GO:0003677">
    <property type="term" value="F:DNA binding"/>
    <property type="evidence" value="ECO:0007669"/>
    <property type="project" value="InterPro"/>
</dbReference>
<comment type="similarity">
    <text evidence="1">Belongs to the N(4)/N(6)-methyltransferase family.</text>
</comment>
<dbReference type="GO" id="GO:0032259">
    <property type="term" value="P:methylation"/>
    <property type="evidence" value="ECO:0007669"/>
    <property type="project" value="UniProtKB-KW"/>
</dbReference>
<protein>
    <recommendedName>
        <fullName evidence="4">DNA methylase N-4/N-6 domain-containing protein</fullName>
    </recommendedName>
</protein>
<feature type="domain" description="DNA methylase N-4/N-6" evidence="4">
    <location>
        <begin position="25"/>
        <end position="149"/>
    </location>
</feature>
<dbReference type="AlphaFoldDB" id="X1APH7"/>
<dbReference type="InterPro" id="IPR002052">
    <property type="entry name" value="DNA_methylase_N6_adenine_CS"/>
</dbReference>
<name>X1APH7_9ZZZZ</name>
<sequence>MDLNRIICGDCIKILPQISEGSAGMIFTDPPYMISSEVVITRGRNKMKFKGPDIVQDFGDWDKFNSLDDYLKWTFKWVDLAVRALRDGGMFCSYFDRDKVNFLSRYLQDKHRFKLKGYYADLKSNPVPQARKVKWMNGWEEIGMWQKPGGKLTY</sequence>
<keyword evidence="3" id="KW-0808">Transferase</keyword>
<feature type="non-terminal residue" evidence="5">
    <location>
        <position position="154"/>
    </location>
</feature>
<dbReference type="PROSITE" id="PS00092">
    <property type="entry name" value="N6_MTASE"/>
    <property type="match status" value="1"/>
</dbReference>
<dbReference type="Gene3D" id="3.40.50.150">
    <property type="entry name" value="Vaccinia Virus protein VP39"/>
    <property type="match status" value="1"/>
</dbReference>
<dbReference type="EMBL" id="BART01005153">
    <property type="protein sequence ID" value="GAG61771.1"/>
    <property type="molecule type" value="Genomic_DNA"/>
</dbReference>
<gene>
    <name evidence="5" type="ORF">S01H4_12236</name>
</gene>
<accession>X1APH7</accession>
<organism evidence="5">
    <name type="scientific">marine sediment metagenome</name>
    <dbReference type="NCBI Taxonomy" id="412755"/>
    <lineage>
        <taxon>unclassified sequences</taxon>
        <taxon>metagenomes</taxon>
        <taxon>ecological metagenomes</taxon>
    </lineage>
</organism>
<proteinExistence type="inferred from homology"/>
<keyword evidence="2" id="KW-0489">Methyltransferase</keyword>
<evidence type="ECO:0000256" key="3">
    <source>
        <dbReference type="ARBA" id="ARBA00022679"/>
    </source>
</evidence>
<evidence type="ECO:0000259" key="4">
    <source>
        <dbReference type="Pfam" id="PF01555"/>
    </source>
</evidence>
<evidence type="ECO:0000256" key="1">
    <source>
        <dbReference type="ARBA" id="ARBA00006594"/>
    </source>
</evidence>
<dbReference type="InterPro" id="IPR029063">
    <property type="entry name" value="SAM-dependent_MTases_sf"/>
</dbReference>
<evidence type="ECO:0000313" key="5">
    <source>
        <dbReference type="EMBL" id="GAG61771.1"/>
    </source>
</evidence>
<evidence type="ECO:0000256" key="2">
    <source>
        <dbReference type="ARBA" id="ARBA00022603"/>
    </source>
</evidence>